<feature type="domain" description="Isochorismatase-like" evidence="1">
    <location>
        <begin position="1"/>
        <end position="35"/>
    </location>
</feature>
<dbReference type="Pfam" id="PF00857">
    <property type="entry name" value="Isochorismatase"/>
    <property type="match status" value="1"/>
</dbReference>
<reference evidence="2" key="1">
    <citation type="submission" date="2018-07" db="EMBL/GenBank/DDBJ databases">
        <authorList>
            <consortium name="Genoscope - CEA"/>
            <person name="William W."/>
        </authorList>
    </citation>
    <scope>NUCLEOTIDE SEQUENCE</scope>
    <source>
        <strain evidence="2">IK1</strain>
    </source>
</reference>
<dbReference type="AlphaFoldDB" id="A0A652ZSG0"/>
<organism evidence="2">
    <name type="scientific">uncultured Spirochaetota bacterium</name>
    <dbReference type="NCBI Taxonomy" id="460511"/>
    <lineage>
        <taxon>Bacteria</taxon>
        <taxon>Pseudomonadati</taxon>
        <taxon>Spirochaetota</taxon>
        <taxon>environmental samples</taxon>
    </lineage>
</organism>
<dbReference type="EC" id="3.-.-.-" evidence="2"/>
<dbReference type="SUPFAM" id="SSF52499">
    <property type="entry name" value="Isochorismatase-like hydrolases"/>
    <property type="match status" value="1"/>
</dbReference>
<name>A0A652ZSG0_9SPIR</name>
<proteinExistence type="predicted"/>
<protein>
    <submittedName>
        <fullName evidence="2">Uncharacterized isochorismatase family protein YddQ</fullName>
        <ecNumber evidence="2">3.-.-.-</ecNumber>
    </submittedName>
</protein>
<dbReference type="EMBL" id="UPXP01000004">
    <property type="protein sequence ID" value="VBB38722.1"/>
    <property type="molecule type" value="Genomic_DNA"/>
</dbReference>
<dbReference type="GO" id="GO:0016787">
    <property type="term" value="F:hydrolase activity"/>
    <property type="evidence" value="ECO:0007669"/>
    <property type="project" value="UniProtKB-KW"/>
</dbReference>
<evidence type="ECO:0000259" key="1">
    <source>
        <dbReference type="Pfam" id="PF00857"/>
    </source>
</evidence>
<dbReference type="Gene3D" id="3.40.50.850">
    <property type="entry name" value="Isochorismatase-like"/>
    <property type="match status" value="1"/>
</dbReference>
<evidence type="ECO:0000313" key="2">
    <source>
        <dbReference type="EMBL" id="VBB38722.1"/>
    </source>
</evidence>
<accession>A0A652ZSG0</accession>
<sequence>MMTHMCIDTTVRAVYGLGYKIVVVSDCCATKNLKMGERMVKAEDVQMAYMAAIRGTFGK</sequence>
<keyword evidence="2" id="KW-0378">Hydrolase</keyword>
<dbReference type="InterPro" id="IPR000868">
    <property type="entry name" value="Isochorismatase-like_dom"/>
</dbReference>
<gene>
    <name evidence="2" type="ORF">TRIP_E120035</name>
</gene>
<dbReference type="InterPro" id="IPR036380">
    <property type="entry name" value="Isochorismatase-like_sf"/>
</dbReference>